<dbReference type="CDD" id="cd00085">
    <property type="entry name" value="HNHc"/>
    <property type="match status" value="1"/>
</dbReference>
<dbReference type="STRING" id="326424.FRAAL1208"/>
<keyword evidence="5" id="KW-1185">Reference proteome</keyword>
<proteinExistence type="inferred from homology"/>
<accession>Q0RRF0</accession>
<dbReference type="EMBL" id="CT573213">
    <property type="protein sequence ID" value="CAJ59869.1"/>
    <property type="molecule type" value="Genomic_DNA"/>
</dbReference>
<dbReference type="Pfam" id="PF02720">
    <property type="entry name" value="DUF222"/>
    <property type="match status" value="1"/>
</dbReference>
<sequence length="416" mass="45802">MAGILESPFAQWVENLDASACLHLDVQIEREIARWEAARLVVRARFARLRPPELDGGEQRYQAFDEFAGDELAAELRLSPAAGGRRLAFAVSAVRRMPAAVNALGFGSIDLERLSALERLTANLTDEQADEVAGGVLSNGGGRPSHSAFAAAVRRRVIKVDPEGAERRRRKAANARRVTIRAEADAMGRLSALLPADRMVAAFQKVDGLAKKAGTTQDERDLDQRRADVLYDLIMGDDRDRINIEMQVIVPVESLAGLSEKPGEIPGYGPIPAEIVREMAANPRCTWRRILTDPAEGRVVETASRRFPSAALARYIRARNPTCVFPGCDKPSAACDLDHTRPRSHSGRTEEGNLGPACRRHHRLKHAADRPRGAAPSATTSPVTRWKVCQVRPGHFIWTSPEERTYHVGPVHHEQE</sequence>
<dbReference type="KEGG" id="fal:FRAAL1208"/>
<dbReference type="Proteomes" id="UP000000657">
    <property type="component" value="Chromosome"/>
</dbReference>
<dbReference type="GO" id="GO:0008270">
    <property type="term" value="F:zinc ion binding"/>
    <property type="evidence" value="ECO:0007669"/>
    <property type="project" value="InterPro"/>
</dbReference>
<feature type="domain" description="HNH nuclease" evidence="3">
    <location>
        <begin position="311"/>
        <end position="363"/>
    </location>
</feature>
<evidence type="ECO:0000259" key="3">
    <source>
        <dbReference type="SMART" id="SM00507"/>
    </source>
</evidence>
<organism evidence="4 5">
    <name type="scientific">Frankia alni (strain DSM 45986 / CECT 9034 / ACN14a)</name>
    <dbReference type="NCBI Taxonomy" id="326424"/>
    <lineage>
        <taxon>Bacteria</taxon>
        <taxon>Bacillati</taxon>
        <taxon>Actinomycetota</taxon>
        <taxon>Actinomycetes</taxon>
        <taxon>Frankiales</taxon>
        <taxon>Frankiaceae</taxon>
        <taxon>Frankia</taxon>
    </lineage>
</organism>
<comment type="similarity">
    <text evidence="1">Belongs to the Rv1128c/1148c/1588c/1702c/1945/3466 family.</text>
</comment>
<dbReference type="SMART" id="SM00507">
    <property type="entry name" value="HNHc"/>
    <property type="match status" value="1"/>
</dbReference>
<gene>
    <name evidence="4" type="ordered locus">FRAAL1208</name>
</gene>
<dbReference type="AlphaFoldDB" id="Q0RRF0"/>
<protein>
    <recommendedName>
        <fullName evidence="3">HNH nuclease domain-containing protein</fullName>
    </recommendedName>
</protein>
<dbReference type="eggNOG" id="COG1403">
    <property type="taxonomic scope" value="Bacteria"/>
</dbReference>
<evidence type="ECO:0000256" key="1">
    <source>
        <dbReference type="ARBA" id="ARBA00023450"/>
    </source>
</evidence>
<evidence type="ECO:0000313" key="4">
    <source>
        <dbReference type="EMBL" id="CAJ59869.1"/>
    </source>
</evidence>
<dbReference type="Pfam" id="PF01844">
    <property type="entry name" value="HNH"/>
    <property type="match status" value="1"/>
</dbReference>
<dbReference type="InterPro" id="IPR002711">
    <property type="entry name" value="HNH"/>
</dbReference>
<dbReference type="GO" id="GO:0004519">
    <property type="term" value="F:endonuclease activity"/>
    <property type="evidence" value="ECO:0007669"/>
    <property type="project" value="InterPro"/>
</dbReference>
<dbReference type="InterPro" id="IPR003870">
    <property type="entry name" value="DUF222"/>
</dbReference>
<feature type="compositionally biased region" description="Basic and acidic residues" evidence="2">
    <location>
        <begin position="339"/>
        <end position="351"/>
    </location>
</feature>
<dbReference type="Gene3D" id="1.10.30.50">
    <property type="match status" value="1"/>
</dbReference>
<dbReference type="GO" id="GO:0003676">
    <property type="term" value="F:nucleic acid binding"/>
    <property type="evidence" value="ECO:0007669"/>
    <property type="project" value="InterPro"/>
</dbReference>
<dbReference type="HOGENOM" id="CLU_021786_0_1_11"/>
<feature type="region of interest" description="Disordered" evidence="2">
    <location>
        <begin position="339"/>
        <end position="358"/>
    </location>
</feature>
<evidence type="ECO:0000313" key="5">
    <source>
        <dbReference type="Proteomes" id="UP000000657"/>
    </source>
</evidence>
<evidence type="ECO:0000256" key="2">
    <source>
        <dbReference type="SAM" id="MobiDB-lite"/>
    </source>
</evidence>
<dbReference type="InterPro" id="IPR003615">
    <property type="entry name" value="HNH_nuc"/>
</dbReference>
<reference evidence="4 5" key="1">
    <citation type="journal article" date="2007" name="Genome Res.">
        <title>Genome characteristics of facultatively symbiotic Frankia sp. strains reflect host range and host plant biogeography.</title>
        <authorList>
            <person name="Normand P."/>
            <person name="Lapierre P."/>
            <person name="Tisa L.S."/>
            <person name="Gogarten J.P."/>
            <person name="Alloisio N."/>
            <person name="Bagnarol E."/>
            <person name="Bassi C.A."/>
            <person name="Berry A.M."/>
            <person name="Bickhart D.M."/>
            <person name="Choisne N."/>
            <person name="Couloux A."/>
            <person name="Cournoyer B."/>
            <person name="Cruveiller S."/>
            <person name="Daubin V."/>
            <person name="Demange N."/>
            <person name="Francino M.P."/>
            <person name="Goltsman E."/>
            <person name="Huang Y."/>
            <person name="Kopp O.R."/>
            <person name="Labarre L."/>
            <person name="Lapidus A."/>
            <person name="Lavire C."/>
            <person name="Marechal J."/>
            <person name="Martinez M."/>
            <person name="Mastronunzio J.E."/>
            <person name="Mullin B.C."/>
            <person name="Niemann J."/>
            <person name="Pujic P."/>
            <person name="Rawnsley T."/>
            <person name="Rouy Z."/>
            <person name="Schenowitz C."/>
            <person name="Sellstedt A."/>
            <person name="Tavares F."/>
            <person name="Tomkins J.P."/>
            <person name="Vallenet D."/>
            <person name="Valverde C."/>
            <person name="Wall L.G."/>
            <person name="Wang Y."/>
            <person name="Medigue C."/>
            <person name="Benson D.R."/>
        </authorList>
    </citation>
    <scope>NUCLEOTIDE SEQUENCE [LARGE SCALE GENOMIC DNA]</scope>
    <source>
        <strain evidence="5">DSM 45986 / CECT 9034 / ACN14a</strain>
    </source>
</reference>
<name>Q0RRF0_FRAAA</name>